<proteinExistence type="predicted"/>
<feature type="compositionally biased region" description="Basic residues" evidence="1">
    <location>
        <begin position="217"/>
        <end position="230"/>
    </location>
</feature>
<feature type="region of interest" description="Disordered" evidence="1">
    <location>
        <begin position="197"/>
        <end position="230"/>
    </location>
</feature>
<evidence type="ECO:0008006" key="3">
    <source>
        <dbReference type="Google" id="ProtNLM"/>
    </source>
</evidence>
<reference evidence="2" key="1">
    <citation type="submission" date="2022-12" db="EMBL/GenBank/DDBJ databases">
        <title>Paraconexibacter alkalitolerans sp. nov. and Baekduia alba sp. nov., isolated from soil and emended description of the genera Paraconexibacter (Chun et al., 2020) and Baekduia (An et al., 2020).</title>
        <authorList>
            <person name="Vieira S."/>
            <person name="Huber K.J."/>
            <person name="Geppert A."/>
            <person name="Wolf J."/>
            <person name="Neumann-Schaal M."/>
            <person name="Muesken M."/>
            <person name="Overmann J."/>
        </authorList>
    </citation>
    <scope>NUCLEOTIDE SEQUENCE</scope>
    <source>
        <strain evidence="2">AEG42_29</strain>
    </source>
</reference>
<name>A0AAU7B0V5_9ACTN</name>
<protein>
    <recommendedName>
        <fullName evidence="3">Thioesterase domain-containing protein</fullName>
    </recommendedName>
</protein>
<sequence length="230" mass="23885">MSIAAVVGSPHGRSNAPEQPGAQLHGPKTLRLLQLRVVVPPSPLNGRMDLTRVATEMLAAIPATTLFGIDVIAAGDGTAELTVAPSPAALDALGCLHTSGLVALVDSTSMAAIISAAPDEDHPYGLVPAVLDLQMTLVRPARGRLTARCVLGEAATRAAVAFYDRERRTTTIATRTQITDGEGLVVGDGRATWALHRTESPLDTSDHVGRSSGSGARRVRAPGRLRGAAR</sequence>
<gene>
    <name evidence="2" type="ORF">DSM112329_04148</name>
</gene>
<dbReference type="EMBL" id="CP114014">
    <property type="protein sequence ID" value="XAY07267.1"/>
    <property type="molecule type" value="Genomic_DNA"/>
</dbReference>
<dbReference type="SUPFAM" id="SSF54637">
    <property type="entry name" value="Thioesterase/thiol ester dehydrase-isomerase"/>
    <property type="match status" value="1"/>
</dbReference>
<dbReference type="KEGG" id="parq:DSM112329_04148"/>
<organism evidence="2">
    <name type="scientific">Paraconexibacter sp. AEG42_29</name>
    <dbReference type="NCBI Taxonomy" id="2997339"/>
    <lineage>
        <taxon>Bacteria</taxon>
        <taxon>Bacillati</taxon>
        <taxon>Actinomycetota</taxon>
        <taxon>Thermoleophilia</taxon>
        <taxon>Solirubrobacterales</taxon>
        <taxon>Paraconexibacteraceae</taxon>
        <taxon>Paraconexibacter</taxon>
    </lineage>
</organism>
<dbReference type="RefSeq" id="WP_354698466.1">
    <property type="nucleotide sequence ID" value="NZ_CP114014.1"/>
</dbReference>
<dbReference type="AlphaFoldDB" id="A0AAU7B0V5"/>
<evidence type="ECO:0000313" key="2">
    <source>
        <dbReference type="EMBL" id="XAY07267.1"/>
    </source>
</evidence>
<dbReference type="Gene3D" id="3.10.129.10">
    <property type="entry name" value="Hotdog Thioesterase"/>
    <property type="match status" value="1"/>
</dbReference>
<feature type="compositionally biased region" description="Basic and acidic residues" evidence="1">
    <location>
        <begin position="197"/>
        <end position="209"/>
    </location>
</feature>
<accession>A0AAU7B0V5</accession>
<evidence type="ECO:0000256" key="1">
    <source>
        <dbReference type="SAM" id="MobiDB-lite"/>
    </source>
</evidence>
<dbReference type="InterPro" id="IPR029069">
    <property type="entry name" value="HotDog_dom_sf"/>
</dbReference>